<dbReference type="Ensembl" id="ENSRNOT00000102855.2">
    <property type="protein sequence ID" value="ENSRNOP00000093845.1"/>
    <property type="gene ID" value="ENSRNOG00000027436.7"/>
</dbReference>
<dbReference type="AGR" id="RGD:1306631"/>
<reference evidence="2" key="3">
    <citation type="submission" date="2025-09" db="UniProtKB">
        <authorList>
            <consortium name="Ensembl"/>
        </authorList>
    </citation>
    <scope>IDENTIFICATION</scope>
    <source>
        <strain evidence="2">Brown Norway</strain>
    </source>
</reference>
<evidence type="ECO:0000313" key="4">
    <source>
        <dbReference type="RGD" id="1306631"/>
    </source>
</evidence>
<protein>
    <submittedName>
        <fullName evidence="2">Zinc finger protein 324</fullName>
    </submittedName>
</protein>
<keyword evidence="3" id="KW-1185">Reference proteome</keyword>
<dbReference type="Gene3D" id="6.10.140.140">
    <property type="match status" value="1"/>
</dbReference>
<reference evidence="2" key="2">
    <citation type="submission" date="2025-08" db="UniProtKB">
        <authorList>
            <consortium name="Ensembl"/>
        </authorList>
    </citation>
    <scope>IDENTIFICATION</scope>
    <source>
        <strain evidence="2">Brown Norway</strain>
    </source>
</reference>
<organism evidence="2 3">
    <name type="scientific">Rattus norvegicus</name>
    <name type="common">Rat</name>
    <dbReference type="NCBI Taxonomy" id="10116"/>
    <lineage>
        <taxon>Eukaryota</taxon>
        <taxon>Metazoa</taxon>
        <taxon>Chordata</taxon>
        <taxon>Craniata</taxon>
        <taxon>Vertebrata</taxon>
        <taxon>Euteleostomi</taxon>
        <taxon>Mammalia</taxon>
        <taxon>Eutheria</taxon>
        <taxon>Euarchontoglires</taxon>
        <taxon>Glires</taxon>
        <taxon>Rodentia</taxon>
        <taxon>Myomorpha</taxon>
        <taxon>Muroidea</taxon>
        <taxon>Muridae</taxon>
        <taxon>Murinae</taxon>
        <taxon>Rattus</taxon>
    </lineage>
</organism>
<sequence length="87" mass="9991">MPRSPARRAPPPLQIPMAVTWPLTDPARGLMAFEDVAVYFSQEEWMFLNAAQRALYRHVMLENFALVDSIELSKVSQISTRLRRDMG</sequence>
<dbReference type="PANTHER" id="PTHR23232">
    <property type="entry name" value="KRAB DOMAIN C2H2 ZINC FINGER"/>
    <property type="match status" value="1"/>
</dbReference>
<dbReference type="GeneTree" id="ENSGT00940000164133"/>
<evidence type="ECO:0000259" key="1">
    <source>
        <dbReference type="PROSITE" id="PS50805"/>
    </source>
</evidence>
<dbReference type="Pfam" id="PF01352">
    <property type="entry name" value="KRAB"/>
    <property type="match status" value="1"/>
</dbReference>
<dbReference type="CDD" id="cd07765">
    <property type="entry name" value="KRAB_A-box"/>
    <property type="match status" value="1"/>
</dbReference>
<evidence type="ECO:0000313" key="3">
    <source>
        <dbReference type="Proteomes" id="UP000002494"/>
    </source>
</evidence>
<feature type="domain" description="KRAB" evidence="1">
    <location>
        <begin position="31"/>
        <end position="87"/>
    </location>
</feature>
<proteinExistence type="predicted"/>
<accession>A0A8I6GKG8</accession>
<dbReference type="InterPro" id="IPR050169">
    <property type="entry name" value="Krueppel_C2H2_ZnF"/>
</dbReference>
<dbReference type="SUPFAM" id="SSF109640">
    <property type="entry name" value="KRAB domain (Kruppel-associated box)"/>
    <property type="match status" value="1"/>
</dbReference>
<gene>
    <name evidence="2 4" type="primary">Zfp324</name>
</gene>
<dbReference type="InterPro" id="IPR001909">
    <property type="entry name" value="KRAB"/>
</dbReference>
<dbReference type="AlphaFoldDB" id="A0A8I6GKG8"/>
<dbReference type="OrthoDB" id="3437960at2759"/>
<dbReference type="InterPro" id="IPR036051">
    <property type="entry name" value="KRAB_dom_sf"/>
</dbReference>
<name>A0A8I6GKG8_RAT</name>
<evidence type="ECO:0000313" key="2">
    <source>
        <dbReference type="Ensembl" id="ENSRNOP00000093845.1"/>
    </source>
</evidence>
<dbReference type="PROSITE" id="PS50805">
    <property type="entry name" value="KRAB"/>
    <property type="match status" value="1"/>
</dbReference>
<reference evidence="2" key="1">
    <citation type="submission" date="2024-01" db="EMBL/GenBank/DDBJ databases">
        <title>GRCr8: a new rat reference genome assembly contstructed from accurate long reads and long range scaffolding.</title>
        <authorList>
            <person name="Doris P.A."/>
            <person name="Kalbfleisch T."/>
            <person name="Li K."/>
            <person name="Howe K."/>
            <person name="Wood J."/>
        </authorList>
    </citation>
    <scope>NUCLEOTIDE SEQUENCE [LARGE SCALE GENOMIC DNA]</scope>
    <source>
        <strain evidence="2">Brown Norway</strain>
    </source>
</reference>
<dbReference type="PANTHER" id="PTHR23232:SF151">
    <property type="entry name" value="EXPRESSED SEQUENCE AW146154-RELATED"/>
    <property type="match status" value="1"/>
</dbReference>
<dbReference type="RGD" id="1306631">
    <property type="gene designation" value="Zfp324"/>
</dbReference>
<dbReference type="SMART" id="SM00349">
    <property type="entry name" value="KRAB"/>
    <property type="match status" value="1"/>
</dbReference>
<dbReference type="GO" id="GO:0006355">
    <property type="term" value="P:regulation of DNA-templated transcription"/>
    <property type="evidence" value="ECO:0007669"/>
    <property type="project" value="InterPro"/>
</dbReference>
<dbReference type="Proteomes" id="UP000002494">
    <property type="component" value="Chromosome 1"/>
</dbReference>